<evidence type="ECO:0000256" key="1">
    <source>
        <dbReference type="ARBA" id="ARBA00008061"/>
    </source>
</evidence>
<comment type="similarity">
    <text evidence="2">Belongs to the glycosyl hydrolase 32 family.</text>
</comment>
<dbReference type="Pfam" id="PF08244">
    <property type="entry name" value="Glyco_hydro_32C"/>
    <property type="match status" value="1"/>
</dbReference>
<evidence type="ECO:0000256" key="2">
    <source>
        <dbReference type="ARBA" id="ARBA00009902"/>
    </source>
</evidence>
<dbReference type="Gene3D" id="2.115.10.20">
    <property type="entry name" value="Glycosyl hydrolase domain, family 43"/>
    <property type="match status" value="1"/>
</dbReference>
<accession>A0ABP0C3Y3</accession>
<evidence type="ECO:0000313" key="7">
    <source>
        <dbReference type="EMBL" id="CAK7226367.1"/>
    </source>
</evidence>
<dbReference type="InterPro" id="IPR006047">
    <property type="entry name" value="GH13_cat_dom"/>
</dbReference>
<dbReference type="CDD" id="cd18621">
    <property type="entry name" value="GH32_XdINV-like"/>
    <property type="match status" value="1"/>
</dbReference>
<dbReference type="PANTHER" id="PTHR10357">
    <property type="entry name" value="ALPHA-AMYLASE FAMILY MEMBER"/>
    <property type="match status" value="1"/>
</dbReference>
<dbReference type="InterPro" id="IPR001362">
    <property type="entry name" value="Glyco_hydro_32"/>
</dbReference>
<evidence type="ECO:0000256" key="3">
    <source>
        <dbReference type="ARBA" id="ARBA00022801"/>
    </source>
</evidence>
<sequence>MDAFRRFRPTSHFIAPHSWSNDPCGAVYIPETQDYLLCYQWNPGTTVGGNCAWGMARSRDLIIWEDCPPALWNGTTYDRLGVFSGSIVSTVIEGQRTLFLFYTSVSALPIHWSKPYLEGCESQSVAISTDYGRSWHRSSANPLISTPPREPATTGWRDPFVSQWPSMSTLLGRDHKTNYMMIASGERDVGPQLHMYVSDDMVSWDYLSAVLEAQAGSNVSSNSSFSWGINFECASFFTLGTTDYIIVGVEESNTSTRHNGHYLLWLSGTLVLRDGKPRFEVISHGVLDSGLLYAAHIFRDAQGRLLQLGWADETAKSSAVRSQGWAGCLGHPRELFQLSRPIEDIGSSQQWTVDEPSGQMTTLGIRPAPQVTALRSPTFSSLETFNMIQSTNFEVEAQFSNLSGNETFIFNVRASPDFKEVSRIIVDLGKKQISINRSQSSLAQIGTQAPDIGHFDLLPGEDLDIRFFVDNSIVEVYANERFAMTPPSRAWWKEAVVYQIYPASFLDSNGDGLGDLPGIISKLDYIKSVGASAVWLSPIFKSPQHDMGYDIADYRDIHRPYGSVEDAEALIRGCHERGIKVLLDLVVNHTSNEHEWFRESRASKSSAKRDWYFWRDPKIGVDGTRKPPNNWASIFGGSAWTWDEQTEQYYLSLFLPSQPDLNWANEEVRNATYADMEFWLDKGADGFRIDSMNLMSKHPDLPDAPVTNPKSEYQSGALYFASGPRMHEYIKEMRTKVFEKYNCMTVGELGFTKDEDSVAQYVAKDRHELNMLFTGDIVDMDFGPNHKYEHNPFHVSKLRAITSLWQNAMPKFDGWNAVYMDNHDSGRSLSRYASDLPQHRKTAAKMLAIYLGTLSGTLFLLQGQEIGMANVPESWGIDDYVDVEGRNYYQSVLERRGAGADMTDVLHEMRLKARDNGRLPMQWTAEAYGGFTKGAKPWMRVNDDYKEWNVEAQDGDDDSVLSFWRRVLELRQQDKDVFVYGKYSLVDEYKDSDSILAYTMTSFDGKVALVLLNFSDKEQKVDALDFGGWRSLLREPVSTIGEKGVLLRAYEGALYCNW</sequence>
<dbReference type="SUPFAM" id="SSF51445">
    <property type="entry name" value="(Trans)glycosidases"/>
    <property type="match status" value="1"/>
</dbReference>
<evidence type="ECO:0000256" key="4">
    <source>
        <dbReference type="ARBA" id="ARBA00023295"/>
    </source>
</evidence>
<comment type="caution">
    <text evidence="7">The sequence shown here is derived from an EMBL/GenBank/DDBJ whole genome shotgun (WGS) entry which is preliminary data.</text>
</comment>
<dbReference type="SMART" id="SM00642">
    <property type="entry name" value="Aamy"/>
    <property type="match status" value="1"/>
</dbReference>
<dbReference type="Gene3D" id="2.60.120.560">
    <property type="entry name" value="Exo-inulinase, domain 1"/>
    <property type="match status" value="1"/>
</dbReference>
<dbReference type="InterPro" id="IPR013320">
    <property type="entry name" value="ConA-like_dom_sf"/>
</dbReference>
<comment type="similarity">
    <text evidence="1">Belongs to the glycosyl hydrolase 13 family.</text>
</comment>
<evidence type="ECO:0000259" key="6">
    <source>
        <dbReference type="SMART" id="SM00642"/>
    </source>
</evidence>
<dbReference type="Gene3D" id="3.20.20.80">
    <property type="entry name" value="Glycosidases"/>
    <property type="match status" value="1"/>
</dbReference>
<dbReference type="Pfam" id="PF00128">
    <property type="entry name" value="Alpha-amylase"/>
    <property type="match status" value="1"/>
</dbReference>
<keyword evidence="3" id="KW-0378">Hydrolase</keyword>
<proteinExistence type="inferred from homology"/>
<dbReference type="PANTHER" id="PTHR10357:SF232">
    <property type="entry name" value="GLYCOSYL HYDROLASE FAMILY 13 CATALYTIC DOMAIN-CONTAINING PROTEIN"/>
    <property type="match status" value="1"/>
</dbReference>
<dbReference type="CDD" id="cd11333">
    <property type="entry name" value="AmyAc_SI_OligoGlu_DGase"/>
    <property type="match status" value="1"/>
</dbReference>
<evidence type="ECO:0000256" key="5">
    <source>
        <dbReference type="ARBA" id="ARBA00026248"/>
    </source>
</evidence>
<reference evidence="7 8" key="1">
    <citation type="submission" date="2024-01" db="EMBL/GenBank/DDBJ databases">
        <authorList>
            <person name="Allen C."/>
            <person name="Tagirdzhanova G."/>
        </authorList>
    </citation>
    <scope>NUCLEOTIDE SEQUENCE [LARGE SCALE GENOMIC DNA]</scope>
</reference>
<dbReference type="InterPro" id="IPR045857">
    <property type="entry name" value="O16G_dom_2"/>
</dbReference>
<dbReference type="InterPro" id="IPR013148">
    <property type="entry name" value="Glyco_hydro_32_N"/>
</dbReference>
<feature type="domain" description="Glycosyl hydrolase family 13 catalytic" evidence="6">
    <location>
        <begin position="499"/>
        <end position="918"/>
    </location>
</feature>
<keyword evidence="8" id="KW-1185">Reference proteome</keyword>
<dbReference type="InterPro" id="IPR023296">
    <property type="entry name" value="Glyco_hydro_beta-prop_sf"/>
</dbReference>
<organism evidence="7 8">
    <name type="scientific">Sporothrix bragantina</name>
    <dbReference type="NCBI Taxonomy" id="671064"/>
    <lineage>
        <taxon>Eukaryota</taxon>
        <taxon>Fungi</taxon>
        <taxon>Dikarya</taxon>
        <taxon>Ascomycota</taxon>
        <taxon>Pezizomycotina</taxon>
        <taxon>Sordariomycetes</taxon>
        <taxon>Sordariomycetidae</taxon>
        <taxon>Ophiostomatales</taxon>
        <taxon>Ophiostomataceae</taxon>
        <taxon>Sporothrix</taxon>
    </lineage>
</organism>
<name>A0ABP0C3Y3_9PEZI</name>
<dbReference type="Pfam" id="PF00251">
    <property type="entry name" value="Glyco_hydro_32N"/>
    <property type="match status" value="1"/>
</dbReference>
<dbReference type="EMBL" id="CAWUHC010000059">
    <property type="protein sequence ID" value="CAK7226367.1"/>
    <property type="molecule type" value="Genomic_DNA"/>
</dbReference>
<evidence type="ECO:0000313" key="8">
    <source>
        <dbReference type="Proteomes" id="UP001642406"/>
    </source>
</evidence>
<dbReference type="SUPFAM" id="SSF75005">
    <property type="entry name" value="Arabinanase/levansucrase/invertase"/>
    <property type="match status" value="1"/>
</dbReference>
<dbReference type="InterPro" id="IPR013189">
    <property type="entry name" value="Glyco_hydro_32_C"/>
</dbReference>
<dbReference type="Gene3D" id="3.90.400.10">
    <property type="entry name" value="Oligo-1,6-glucosidase, Domain 2"/>
    <property type="match status" value="1"/>
</dbReference>
<dbReference type="Proteomes" id="UP001642406">
    <property type="component" value="Unassembled WGS sequence"/>
</dbReference>
<keyword evidence="4" id="KW-0326">Glycosidase</keyword>
<protein>
    <recommendedName>
        <fullName evidence="6">Glycosyl hydrolase family 13 catalytic domain-containing protein</fullName>
    </recommendedName>
</protein>
<gene>
    <name evidence="7" type="ORF">SBRCBS47491_006208</name>
</gene>
<dbReference type="InterPro" id="IPR017853">
    <property type="entry name" value="GH"/>
</dbReference>
<keyword evidence="5" id="KW-0462">Maltose metabolism</keyword>
<dbReference type="SUPFAM" id="SSF49899">
    <property type="entry name" value="Concanavalin A-like lectins/glucanases"/>
    <property type="match status" value="1"/>
</dbReference>
<dbReference type="SMART" id="SM00640">
    <property type="entry name" value="Glyco_32"/>
    <property type="match status" value="1"/>
</dbReference>